<feature type="domain" description="TonB-dependent receptor plug" evidence="4">
    <location>
        <begin position="129"/>
        <end position="237"/>
    </location>
</feature>
<dbReference type="InterPro" id="IPR012910">
    <property type="entry name" value="Plug_dom"/>
</dbReference>
<keyword evidence="1" id="KW-1134">Transmembrane beta strand</keyword>
<protein>
    <submittedName>
        <fullName evidence="5">TonB-linked SusC/RagA family outer membrane protein</fullName>
    </submittedName>
</protein>
<dbReference type="InterPro" id="IPR008969">
    <property type="entry name" value="CarboxyPept-like_regulatory"/>
</dbReference>
<evidence type="ECO:0000313" key="5">
    <source>
        <dbReference type="EMBL" id="PWJ57668.1"/>
    </source>
</evidence>
<evidence type="ECO:0000259" key="4">
    <source>
        <dbReference type="Pfam" id="PF07715"/>
    </source>
</evidence>
<dbReference type="AlphaFoldDB" id="A0A316AJY7"/>
<sequence length="1081" mass="120239">MNKKLLPALRQRCLFLTGLFIGLVLMACPTMSYGQGITVEGTVLDAHLKESIPGVSIRIVGSTKGVLTDETGKFTIADLPANATLIFSYIGFQKKEIQIKDSNPLTIYLEEDINNLEETVVIGFGTQKKINLAGAVDQIAGKQLEARPVANVMQGLQGISPGLNITYSGGSPGSVPNFNIRGTSSINGGTPLIVIDGIPAADGYDLLRLNPSDIASFTVLRDAASAAIYGARAAFGVILITTKQGGGRQTISYNSYFSWSKPSVLPRPITDPYIFSRVLETSTDNTPWDYVNYSDEYYAWAKQRSDDPSLPDTRLNPQDPTKWAYMGNNDWYDYFFNNSSFSHKQGLSFSGGAQINQMPIAYYLSADYTKENGLNKLAADYWDRYGLKARTNFSPLKWLKIDNNLSIYQTKKELPRTSITDLYTLQPTDVAQNPDGTWANTTAGRLAAQLIDGGRNQENMFGFQNITSVIGTFLKGDLQVNADFSFKKEDWKYDLDAKKYNIGFGPGDVRQEGGNGYVQAANGNIQNNAINMYANYRKDLGIHGLNFLVGYNQESYVYDKLTSQRDQLISSSLPFIGLTTGAAILTSRYEAYATRSYFSRLNYTLNDRYILEFNGRMDGSSRFPTQRRWGFFPSVSGAWIASSESFMQWSKPAVSTLKLRTSYGALGNQSVGYFSYLQTLPAQLSSYLIDGAQRMIISSAPSLYIDPTNYTWERVATQNFGGDLGLWKNKLLLSYDYFIRNTTGMLTAGEELPGVLGTSAPSQNAADMRNQGWELSLAYQGDVNLASKPLSYSAKLVLSDSKSQITKFKNDQQLFSKYREGQSLGEIWGLESDGFFKNETEIDALDQSAIVPWGALEVIPGWPKYKDLNGDGKIETGLTAQDPKDLKIIGNSTQRYRVGFNLSADWNGFDASLFLQGVLKGDFYPRHYLFWGPYQQPYGNVYPWHLDYYRGTADSDAQRAKHSASYIAAGLADANTNPQYPVMQSWLADNNYGSGLDIPQTKYLLSAAYLRVKNVTLGYSLPQPILRKISLQRVRLFATAENIFEFSKIKKFVDPESINQGPSARAYPFQRKLAFGLNVEF</sequence>
<comment type="similarity">
    <text evidence="1 2">Belongs to the TonB-dependent receptor family.</text>
</comment>
<evidence type="ECO:0000313" key="6">
    <source>
        <dbReference type="Proteomes" id="UP000245880"/>
    </source>
</evidence>
<dbReference type="SUPFAM" id="SSF56935">
    <property type="entry name" value="Porins"/>
    <property type="match status" value="1"/>
</dbReference>
<comment type="subcellular location">
    <subcellularLocation>
        <location evidence="1">Cell outer membrane</location>
        <topology evidence="1">Multi-pass membrane protein</topology>
    </subcellularLocation>
</comment>
<gene>
    <name evidence="5" type="ORF">CLV98_106140</name>
</gene>
<reference evidence="5 6" key="1">
    <citation type="submission" date="2018-03" db="EMBL/GenBank/DDBJ databases">
        <title>Genomic Encyclopedia of Archaeal and Bacterial Type Strains, Phase II (KMG-II): from individual species to whole genera.</title>
        <authorList>
            <person name="Goeker M."/>
        </authorList>
    </citation>
    <scope>NUCLEOTIDE SEQUENCE [LARGE SCALE GENOMIC DNA]</scope>
    <source>
        <strain evidence="5 6">DSM 100346</strain>
    </source>
</reference>
<keyword evidence="6" id="KW-1185">Reference proteome</keyword>
<dbReference type="InterPro" id="IPR037066">
    <property type="entry name" value="Plug_dom_sf"/>
</dbReference>
<name>A0A316AJY7_9BACT</name>
<dbReference type="InterPro" id="IPR023997">
    <property type="entry name" value="TonB-dep_OMP_SusC/RagA_CS"/>
</dbReference>
<dbReference type="PROSITE" id="PS52016">
    <property type="entry name" value="TONB_DEPENDENT_REC_3"/>
    <property type="match status" value="1"/>
</dbReference>
<keyword evidence="1 2" id="KW-0472">Membrane</keyword>
<dbReference type="Gene3D" id="2.170.130.10">
    <property type="entry name" value="TonB-dependent receptor, plug domain"/>
    <property type="match status" value="1"/>
</dbReference>
<evidence type="ECO:0000256" key="1">
    <source>
        <dbReference type="PROSITE-ProRule" id="PRU01360"/>
    </source>
</evidence>
<dbReference type="RefSeq" id="WP_229203365.1">
    <property type="nucleotide sequence ID" value="NZ_QGDT01000006.1"/>
</dbReference>
<dbReference type="Proteomes" id="UP000245880">
    <property type="component" value="Unassembled WGS sequence"/>
</dbReference>
<keyword evidence="1" id="KW-0998">Cell outer membrane</keyword>
<dbReference type="SUPFAM" id="SSF49464">
    <property type="entry name" value="Carboxypeptidase regulatory domain-like"/>
    <property type="match status" value="1"/>
</dbReference>
<dbReference type="Gene3D" id="2.60.40.1120">
    <property type="entry name" value="Carboxypeptidase-like, regulatory domain"/>
    <property type="match status" value="1"/>
</dbReference>
<dbReference type="InterPro" id="IPR000531">
    <property type="entry name" value="Beta-barrel_TonB"/>
</dbReference>
<dbReference type="Pfam" id="PF00593">
    <property type="entry name" value="TonB_dep_Rec_b-barrel"/>
    <property type="match status" value="1"/>
</dbReference>
<organism evidence="5 6">
    <name type="scientific">Dyadobacter jejuensis</name>
    <dbReference type="NCBI Taxonomy" id="1082580"/>
    <lineage>
        <taxon>Bacteria</taxon>
        <taxon>Pseudomonadati</taxon>
        <taxon>Bacteroidota</taxon>
        <taxon>Cytophagia</taxon>
        <taxon>Cytophagales</taxon>
        <taxon>Spirosomataceae</taxon>
        <taxon>Dyadobacter</taxon>
    </lineage>
</organism>
<dbReference type="PROSITE" id="PS51257">
    <property type="entry name" value="PROKAR_LIPOPROTEIN"/>
    <property type="match status" value="1"/>
</dbReference>
<keyword evidence="1" id="KW-0812">Transmembrane</keyword>
<dbReference type="NCBIfam" id="TIGR04056">
    <property type="entry name" value="OMP_RagA_SusC"/>
    <property type="match status" value="1"/>
</dbReference>
<keyword evidence="2" id="KW-0798">TonB box</keyword>
<dbReference type="InterPro" id="IPR039426">
    <property type="entry name" value="TonB-dep_rcpt-like"/>
</dbReference>
<evidence type="ECO:0000259" key="3">
    <source>
        <dbReference type="Pfam" id="PF00593"/>
    </source>
</evidence>
<dbReference type="GO" id="GO:0009279">
    <property type="term" value="C:cell outer membrane"/>
    <property type="evidence" value="ECO:0007669"/>
    <property type="project" value="UniProtKB-SubCell"/>
</dbReference>
<evidence type="ECO:0000256" key="2">
    <source>
        <dbReference type="RuleBase" id="RU003357"/>
    </source>
</evidence>
<dbReference type="EMBL" id="QGDT01000006">
    <property type="protein sequence ID" value="PWJ57668.1"/>
    <property type="molecule type" value="Genomic_DNA"/>
</dbReference>
<comment type="caution">
    <text evidence="5">The sequence shown here is derived from an EMBL/GenBank/DDBJ whole genome shotgun (WGS) entry which is preliminary data.</text>
</comment>
<feature type="domain" description="TonB-dependent receptor-like beta-barrel" evidence="3">
    <location>
        <begin position="424"/>
        <end position="790"/>
    </location>
</feature>
<proteinExistence type="inferred from homology"/>
<accession>A0A316AJY7</accession>
<dbReference type="NCBIfam" id="TIGR04057">
    <property type="entry name" value="SusC_RagA_signa"/>
    <property type="match status" value="1"/>
</dbReference>
<dbReference type="InterPro" id="IPR023996">
    <property type="entry name" value="TonB-dep_OMP_SusC/RagA"/>
</dbReference>
<keyword evidence="1" id="KW-0813">Transport</keyword>
<dbReference type="Pfam" id="PF07715">
    <property type="entry name" value="Plug"/>
    <property type="match status" value="1"/>
</dbReference>
<dbReference type="Pfam" id="PF13715">
    <property type="entry name" value="CarbopepD_reg_2"/>
    <property type="match status" value="1"/>
</dbReference>